<keyword evidence="2" id="KW-1185">Reference proteome</keyword>
<evidence type="ECO:0000313" key="1">
    <source>
        <dbReference type="EMBL" id="KEJ82698.1"/>
    </source>
</evidence>
<name>A0A073HXF5_9SPIT</name>
<dbReference type="EMBL" id="ARYC01006260">
    <property type="protein sequence ID" value="KEJ82698.1"/>
    <property type="molecule type" value="Genomic_DNA"/>
</dbReference>
<sequence>MPPKSNKRREEPTPRQKKLTIYLKEAHDLFDEMIREDDDFLEQLGDEFFTPKFDAKSVKNIIKERIISQN</sequence>
<accession>A0A073HXF5</accession>
<evidence type="ECO:0000313" key="2">
    <source>
        <dbReference type="Proteomes" id="UP000053232"/>
    </source>
</evidence>
<gene>
    <name evidence="1" type="ORF">OXYTRIMIC_705</name>
</gene>
<reference evidence="2" key="1">
    <citation type="journal article" date="2014" name="Cell">
        <title>The Architecture of a Scrambled Genome Reveals Massive Levels of Genomic Rearrangement during Development.</title>
        <authorList>
            <person name="Chen X."/>
            <person name="Bracht J.R."/>
            <person name="Goldman A.D."/>
            <person name="Dolzhenko E."/>
            <person name="Clay D.M."/>
            <person name="Swart E.C."/>
            <person name="Perlman D.H."/>
            <person name="Doak T.G."/>
            <person name="Stuart A."/>
            <person name="Amemiya C.T."/>
            <person name="Sebra R.P."/>
            <person name="Landweber L.F."/>
        </authorList>
    </citation>
    <scope>NUCLEOTIDE SEQUENCE [LARGE SCALE GENOMIC DNA]</scope>
    <source>
        <strain evidence="2">JRB310</strain>
    </source>
</reference>
<dbReference type="AlphaFoldDB" id="A0A073HXF5"/>
<dbReference type="Proteomes" id="UP000053232">
    <property type="component" value="Unassembled WGS sequence"/>
</dbReference>
<protein>
    <submittedName>
        <fullName evidence="1">Uncharacterized protein</fullName>
    </submittedName>
</protein>
<organism evidence="1 2">
    <name type="scientific">Oxytricha trifallax</name>
    <dbReference type="NCBI Taxonomy" id="1172189"/>
    <lineage>
        <taxon>Eukaryota</taxon>
        <taxon>Sar</taxon>
        <taxon>Alveolata</taxon>
        <taxon>Ciliophora</taxon>
        <taxon>Intramacronucleata</taxon>
        <taxon>Spirotrichea</taxon>
        <taxon>Stichotrichia</taxon>
        <taxon>Sporadotrichida</taxon>
        <taxon>Oxytrichidae</taxon>
        <taxon>Oxytrichinae</taxon>
        <taxon>Oxytricha</taxon>
    </lineage>
</organism>
<comment type="caution">
    <text evidence="1">The sequence shown here is derived from an EMBL/GenBank/DDBJ whole genome shotgun (WGS) entry which is preliminary data.</text>
</comment>
<proteinExistence type="predicted"/>